<dbReference type="PANTHER" id="PTHR43877">
    <property type="entry name" value="AMINOALKYLPHOSPHONATE N-ACETYLTRANSFERASE-RELATED-RELATED"/>
    <property type="match status" value="1"/>
</dbReference>
<dbReference type="PANTHER" id="PTHR43877:SF2">
    <property type="entry name" value="AMINOALKYLPHOSPHONATE N-ACETYLTRANSFERASE-RELATED"/>
    <property type="match status" value="1"/>
</dbReference>
<dbReference type="Gene3D" id="3.40.630.30">
    <property type="match status" value="1"/>
</dbReference>
<evidence type="ECO:0000313" key="4">
    <source>
        <dbReference type="EMBL" id="MFM9413922.1"/>
    </source>
</evidence>
<keyword evidence="1" id="KW-0808">Transferase</keyword>
<evidence type="ECO:0000313" key="5">
    <source>
        <dbReference type="Proteomes" id="UP001631949"/>
    </source>
</evidence>
<evidence type="ECO:0000256" key="2">
    <source>
        <dbReference type="ARBA" id="ARBA00023315"/>
    </source>
</evidence>
<organism evidence="4 5">
    <name type="scientific">Peptococcus simiae</name>
    <dbReference type="NCBI Taxonomy" id="1643805"/>
    <lineage>
        <taxon>Bacteria</taxon>
        <taxon>Bacillati</taxon>
        <taxon>Bacillota</taxon>
        <taxon>Clostridia</taxon>
        <taxon>Eubacteriales</taxon>
        <taxon>Peptococcaceae</taxon>
        <taxon>Peptococcus</taxon>
    </lineage>
</organism>
<dbReference type="PROSITE" id="PS51186">
    <property type="entry name" value="GNAT"/>
    <property type="match status" value="1"/>
</dbReference>
<dbReference type="CDD" id="cd04301">
    <property type="entry name" value="NAT_SF"/>
    <property type="match status" value="1"/>
</dbReference>
<evidence type="ECO:0000256" key="1">
    <source>
        <dbReference type="ARBA" id="ARBA00022679"/>
    </source>
</evidence>
<keyword evidence="2" id="KW-0012">Acyltransferase</keyword>
<dbReference type="SUPFAM" id="SSF55729">
    <property type="entry name" value="Acyl-CoA N-acyltransferases (Nat)"/>
    <property type="match status" value="1"/>
</dbReference>
<name>A0ABW9GZ77_9FIRM</name>
<dbReference type="EMBL" id="JBJUVG010000007">
    <property type="protein sequence ID" value="MFM9413922.1"/>
    <property type="molecule type" value="Genomic_DNA"/>
</dbReference>
<sequence length="142" mass="15716">MVIVQVGLPAEAKAIRQTVFVDEQGFVEEFDEVDDQALHVVTYEDQTPVGTARIFVDPDDPETYRIGRVAVLKTARKTGAGKRVMALAEALIYAQGGKRVALHAQAQAQGFYEKCGYRQEGPGFVEEDCPHVLMVKDLRYGD</sequence>
<gene>
    <name evidence="4" type="ORF">ACKQTC_06050</name>
</gene>
<keyword evidence="5" id="KW-1185">Reference proteome</keyword>
<proteinExistence type="predicted"/>
<protein>
    <submittedName>
        <fullName evidence="4">GNAT family N-acetyltransferase</fullName>
    </submittedName>
</protein>
<comment type="caution">
    <text evidence="4">The sequence shown here is derived from an EMBL/GenBank/DDBJ whole genome shotgun (WGS) entry which is preliminary data.</text>
</comment>
<accession>A0ABW9GZ77</accession>
<evidence type="ECO:0000259" key="3">
    <source>
        <dbReference type="PROSITE" id="PS51186"/>
    </source>
</evidence>
<reference evidence="4 5" key="1">
    <citation type="journal article" date="2016" name="Int. J. Syst. Evol. Microbiol.">
        <title>Peptococcus simiae sp. nov., isolated from rhesus macaque faeces and emended description of the genus Peptococcus.</title>
        <authorList>
            <person name="Shkoporov A.N."/>
            <person name="Efimov B.A."/>
            <person name="Kondova I."/>
            <person name="Ouwerling B."/>
            <person name="Chaplin A.V."/>
            <person name="Shcherbakova V.A."/>
            <person name="Langermans J.A.M."/>
        </authorList>
    </citation>
    <scope>NUCLEOTIDE SEQUENCE [LARGE SCALE GENOMIC DNA]</scope>
    <source>
        <strain evidence="4 5">M108</strain>
    </source>
</reference>
<dbReference type="Proteomes" id="UP001631949">
    <property type="component" value="Unassembled WGS sequence"/>
</dbReference>
<dbReference type="Pfam" id="PF13673">
    <property type="entry name" value="Acetyltransf_10"/>
    <property type="match status" value="1"/>
</dbReference>
<dbReference type="InterPro" id="IPR050832">
    <property type="entry name" value="Bact_Acetyltransf"/>
</dbReference>
<feature type="domain" description="N-acetyltransferase" evidence="3">
    <location>
        <begin position="1"/>
        <end position="139"/>
    </location>
</feature>
<dbReference type="InterPro" id="IPR000182">
    <property type="entry name" value="GNAT_dom"/>
</dbReference>
<dbReference type="InterPro" id="IPR016181">
    <property type="entry name" value="Acyl_CoA_acyltransferase"/>
</dbReference>
<dbReference type="RefSeq" id="WP_408977535.1">
    <property type="nucleotide sequence ID" value="NZ_JBJUVG010000007.1"/>
</dbReference>